<dbReference type="Pfam" id="PF07103">
    <property type="entry name" value="DUF1365"/>
    <property type="match status" value="1"/>
</dbReference>
<comment type="caution">
    <text evidence="1">The sequence shown here is derived from an EMBL/GenBank/DDBJ whole genome shotgun (WGS) entry which is preliminary data.</text>
</comment>
<dbReference type="PANTHER" id="PTHR33973:SF4">
    <property type="entry name" value="OS07G0153300 PROTEIN"/>
    <property type="match status" value="1"/>
</dbReference>
<evidence type="ECO:0000313" key="1">
    <source>
        <dbReference type="EMBL" id="CAK8995708.1"/>
    </source>
</evidence>
<dbReference type="EMBL" id="CAXAMM010002314">
    <property type="protein sequence ID" value="CAK8995708.1"/>
    <property type="molecule type" value="Genomic_DNA"/>
</dbReference>
<evidence type="ECO:0000313" key="2">
    <source>
        <dbReference type="Proteomes" id="UP001642464"/>
    </source>
</evidence>
<dbReference type="Proteomes" id="UP001642464">
    <property type="component" value="Unassembled WGS sequence"/>
</dbReference>
<sequence length="311" mass="35546">MLTKLRKKALSACQGAKLLTAIFVHSTWTCLSFLLALLRSAFGATEQCSGVEFLEGWVSHARTHEASHAFRYDVRMALVDLDHPPHWWALEPIQRLTAEEARTAAGTTGSVKLLTTPAAAEYHQNPIQIYFCEDQGEYKRGVCEVTNTPWNHHVFFVFDLKGDERPKPLHVSPLMDIKHRWHLKASAPSSNPLEVFVDVLPGLDRSSSKPLFRAHLQLQPSSFLRARAEHAGSLQMLWRYGFQPQRTALRIYWNAVKLLRKGVRFRSHPAPGFKEEVLEATQRFHDHETTTPRSAPSAPWWRDNQAFPWKP</sequence>
<protein>
    <submittedName>
        <fullName evidence="1">Plasmid partition</fullName>
    </submittedName>
</protein>
<accession>A0ABP0I0E7</accession>
<proteinExistence type="predicted"/>
<dbReference type="InterPro" id="IPR010775">
    <property type="entry name" value="DUF1365"/>
</dbReference>
<gene>
    <name evidence="1" type="ORF">SCF082_LOCUS4473</name>
</gene>
<reference evidence="1 2" key="1">
    <citation type="submission" date="2024-02" db="EMBL/GenBank/DDBJ databases">
        <authorList>
            <person name="Chen Y."/>
            <person name="Shah S."/>
            <person name="Dougan E. K."/>
            <person name="Thang M."/>
            <person name="Chan C."/>
        </authorList>
    </citation>
    <scope>NUCLEOTIDE SEQUENCE [LARGE SCALE GENOMIC DNA]</scope>
</reference>
<dbReference type="PANTHER" id="PTHR33973">
    <property type="entry name" value="OS07G0153300 PROTEIN"/>
    <property type="match status" value="1"/>
</dbReference>
<keyword evidence="2" id="KW-1185">Reference proteome</keyword>
<name>A0ABP0I0E7_9DINO</name>
<organism evidence="1 2">
    <name type="scientific">Durusdinium trenchii</name>
    <dbReference type="NCBI Taxonomy" id="1381693"/>
    <lineage>
        <taxon>Eukaryota</taxon>
        <taxon>Sar</taxon>
        <taxon>Alveolata</taxon>
        <taxon>Dinophyceae</taxon>
        <taxon>Suessiales</taxon>
        <taxon>Symbiodiniaceae</taxon>
        <taxon>Durusdinium</taxon>
    </lineage>
</organism>